<dbReference type="RefSeq" id="XP_054852142.1">
    <property type="nucleotide sequence ID" value="XM_054996167.1"/>
</dbReference>
<feature type="compositionally biased region" description="Basic and acidic residues" evidence="8">
    <location>
        <begin position="197"/>
        <end position="240"/>
    </location>
</feature>
<feature type="compositionally biased region" description="Low complexity" evidence="8">
    <location>
        <begin position="2172"/>
        <end position="2183"/>
    </location>
</feature>
<dbReference type="GO" id="GO:0032982">
    <property type="term" value="C:myosin filament"/>
    <property type="evidence" value="ECO:0007669"/>
    <property type="project" value="TreeGrafter"/>
</dbReference>
<dbReference type="Gene3D" id="4.10.270.10">
    <property type="entry name" value="Myosin, subunit A"/>
    <property type="match status" value="1"/>
</dbReference>
<dbReference type="GO" id="GO:0016460">
    <property type="term" value="C:myosin II complex"/>
    <property type="evidence" value="ECO:0007669"/>
    <property type="project" value="TreeGrafter"/>
</dbReference>
<dbReference type="CDD" id="cd01386">
    <property type="entry name" value="MYSc_Myo18"/>
    <property type="match status" value="1"/>
</dbReference>
<dbReference type="GO" id="GO:0016461">
    <property type="term" value="C:unconventional myosin complex"/>
    <property type="evidence" value="ECO:0007669"/>
    <property type="project" value="TreeGrafter"/>
</dbReference>
<keyword evidence="4 6" id="KW-0518">Myosin</keyword>
<feature type="coiled-coil region" evidence="7">
    <location>
        <begin position="1363"/>
        <end position="1418"/>
    </location>
</feature>
<sequence length="2425" mass="269240">MAISSRLALWEQKIREEDRSPPPTSPPPLFSVIPGGFIKQLVRETEKESKEAKLKDRITLNTKEDPPGKQIDGTVQQFVIKDADIMQVGKDVAGKGELLQDRLNGEKPNGGGVAEIPERKPSPFKRCSAKQPVPPAAQSVPAAPKSGEQTPPNASQAPKVPAAVQNKNGISGDAKAGTGPSQNTTEMVKKCPPLGSKHLESPKRDTGIQKPKEEPQSRPGSKEKAARKGKELGDPRERPGEAGGKPAGAKVKLGMYGKRSGERREDPAAAVKGSTEAEKQGGSGKGPEEIQEKPTGAGEKGKQESAVGETTGELEMEVRLAEAQEATGRELGDGATCEQAQEKDVWYEAEKVWLGQKGGFTLATELKPDVGTPELPQGRVRVRVEADGSVTEVDEENIQRTNPSRFDHAEDLASLISLNEASTLNTLQCRYQSQLLYTYAGADLVAIQPCSSVASYSKKAFRGRRDGMPPHIFSVAQRAYWSLLMQRQDQTIMPLGRSGAGKTTCCQHALEYLAATAGSVDNRVTVEKIQAMFTVLRAFGTVSSSHSPAATRFSMVMALDFGATGRITAAHLQTMLLERVRVVQRPEGEGNFSVFAQMLAGLDLDQRTTLHLHHVVESNSFGIQPCLKGEEKQKAAAAFSQLQAAMETLGIMAEEQKAVWRVLAGIYHLGVAGACKVGRKQFMRFEWANNAAEVLGCEFEELTTSVFKHHLKRIIEQVTSGSRGPLGQDEDQPEGPKMTGVECVEGMAVGLYEELFAALVSLINRSFSSNHLSMASVMVVDTPGFCNPRHQREERAATFEELCRNYTQDRLQMLFYERTFASALRRYQQENIEVAFELPDLSPATTVAIVDKNSSKVHISAGGAEDPKGLFWILDEEALLHGSSDSGALDRLCSHFTEEGTPEEEPGSLRKCEQPLQFEISHQLGQDPVRYDASGWVAKAKWNLSAQNAIQILQQSKIDALKKLFLQRSKVPLVCRSVAGLDGSSQQTLQRVGCVRKTFTSSFAAVKKRSVCAQIKLQLDALANLVKRSQIHFVHCLIPRTDADRIKEKTPQPSGMPGAAGWDVPALRVQLSGAQILDALRLYRAGYADCMALTQFRRRFQILAQPVMKKYTSAYEATDEDKALEELFQALDLEKKSFAVGHTQVFLKAGLLSRLERQRDKLVSPSLTLLQAACKGFLSRQQFKRLKIQGLATRCIQKNLAAYQVVKAWPWWKLMCCVRPLLSASLEEGQLRAKEEELEALRKKLQASDLSRQELQQNTEVLETKIVDLTTELSDERLKGDVACQVLEGEQAERLRGAREIKELQSKYDQLQRKLESAEKQLEEMQQELQLRDLEARSSGEEGEWQMRLDCAQTEIGFLRKRISQLGERVESEQNSKQELEQKLSEAQKAYEGAKRGAQQLKRKCKQLTCDLEDTRVLTESQQSRNHELEKKQKKFDMQLAQALGESAFEKSLREKVALENTSLQYELARLQRSLEEKESENASLSQRITVLGSRVQELSSPSSLDPTAVAALRKKLWDLEASASEQQQALSCQARTIEQLEQLHLRLELEIERTKQLHQKELEDKEEELEDVRQSCQKRLRQLEMQCEQEQDEKQAILREKQDLEGLIATLCEQIGHRDFDVEKRLRRDLKRTHALLADVQLLLATAGGDTGPLGSREELEKLRSQWEESEARRAAAQESHEALARELESRHAELEAVARNKNLVDEQLYQLQHERADLLKRIEEDQEDLNELMDKHKTLIAQSATDIAQIQELQAQLDEVKTQKHSLHEKLQAAQTRLAYLEQSMVERSIVSRQEAVICDLENKMEFQRVQIKRFEMLVLRLRDSVIKVGEEVEKAKEAEVREKENARYYQLRMEEMKADLTELAQRELEANRRRVELEKQVGELSAVRQTLQADLETSIRRIADLQAALEEVQSSDESDTESVQTARESLSSKQETESQLSLGSTWSINLEPEGSVQSWSGSASGWSSASGASLAGSLLRQPADSRSAQSLRINKDRARSPPALSSLSVKRWEYGKNAGEEGLGKATSPSIGAQRWEYGKLVSREESDMPKKLGSGSPPVMRKRLSPAASAEEKLPSPVSPSVIRRMSPSTDGKLLRSSSALSEYVEELRRQRLKDKEPGALASDEASSLPIYQTTGASSLRRYRTLKDDDDDFPVKPDQLGEPAAAGLIRSSSLRSISSEGLTRTTPSPVLKRPSRFGSYDSLVQNRGDVHAEVGSPAPGGETFSPSRYKPWRSCLAASLEGTMATAPATDPLVFQSKRFGDAPSEAKESNPFSWEIPTLSYERKTNVEYDDILPAIRKTQSTSSLSRGPKGRKEGHRPMSVHFEDQVSADRTSFSESPLSPSLRPKEDPGDLSDSSSSSGSVVSFKSADSIKSRPGVQRLEGEGCVEKANSTSTRDGGRSEADGKDDDVNSIMMKYLGKE</sequence>
<feature type="compositionally biased region" description="Low complexity" evidence="8">
    <location>
        <begin position="2358"/>
        <end position="2375"/>
    </location>
</feature>
<dbReference type="Gene3D" id="3.40.850.10">
    <property type="entry name" value="Kinesin motor domain"/>
    <property type="match status" value="1"/>
</dbReference>
<dbReference type="GO" id="GO:0005524">
    <property type="term" value="F:ATP binding"/>
    <property type="evidence" value="ECO:0007669"/>
    <property type="project" value="UniProtKB-UniRule"/>
</dbReference>
<reference evidence="11 12" key="1">
    <citation type="submission" date="2025-04" db="UniProtKB">
        <authorList>
            <consortium name="RefSeq"/>
        </authorList>
    </citation>
    <scope>IDENTIFICATION</scope>
    <source>
        <tissue evidence="11 12">Blood</tissue>
    </source>
</reference>
<proteinExistence type="inferred from homology"/>
<dbReference type="Pfam" id="PF00063">
    <property type="entry name" value="Myosin_head"/>
    <property type="match status" value="1"/>
</dbReference>
<evidence type="ECO:0000256" key="4">
    <source>
        <dbReference type="ARBA" id="ARBA00023123"/>
    </source>
</evidence>
<feature type="compositionally biased region" description="Basic and acidic residues" evidence="8">
    <location>
        <begin position="2045"/>
        <end position="2054"/>
    </location>
</feature>
<dbReference type="RefSeq" id="XP_054852144.1">
    <property type="nucleotide sequence ID" value="XM_054996169.1"/>
</dbReference>
<dbReference type="GO" id="GO:0003774">
    <property type="term" value="F:cytoskeletal motor activity"/>
    <property type="evidence" value="ECO:0007669"/>
    <property type="project" value="UniProtKB-UniRule"/>
</dbReference>
<dbReference type="Proteomes" id="UP001190640">
    <property type="component" value="Chromosome 13"/>
</dbReference>
<evidence type="ECO:0000313" key="13">
    <source>
        <dbReference type="RefSeq" id="XP_054852144.1"/>
    </source>
</evidence>
<feature type="region of interest" description="Disordered" evidence="8">
    <location>
        <begin position="1981"/>
        <end position="2007"/>
    </location>
</feature>
<dbReference type="Gene3D" id="1.20.120.720">
    <property type="entry name" value="Myosin VI head, motor domain, U50 subdomain"/>
    <property type="match status" value="1"/>
</dbReference>
<dbReference type="PROSITE" id="PS50096">
    <property type="entry name" value="IQ"/>
    <property type="match status" value="1"/>
</dbReference>
<evidence type="ECO:0000256" key="3">
    <source>
        <dbReference type="ARBA" id="ARBA00023054"/>
    </source>
</evidence>
<dbReference type="InterPro" id="IPR027417">
    <property type="entry name" value="P-loop_NTPase"/>
</dbReference>
<feature type="compositionally biased region" description="Polar residues" evidence="8">
    <location>
        <begin position="147"/>
        <end position="156"/>
    </location>
</feature>
<feature type="region of interest" description="Disordered" evidence="8">
    <location>
        <begin position="14"/>
        <end position="33"/>
    </location>
</feature>
<dbReference type="PRINTS" id="PR00193">
    <property type="entry name" value="MYOSINHEAVY"/>
</dbReference>
<comment type="caution">
    <text evidence="6">Lacks conserved residue(s) required for the propagation of feature annotation.</text>
</comment>
<dbReference type="InterPro" id="IPR036064">
    <property type="entry name" value="MYSc_Myo18"/>
</dbReference>
<feature type="coiled-coil region" evidence="7">
    <location>
        <begin position="1461"/>
        <end position="1488"/>
    </location>
</feature>
<feature type="compositionally biased region" description="Basic and acidic residues" evidence="8">
    <location>
        <begin position="2110"/>
        <end position="2122"/>
    </location>
</feature>
<protein>
    <submittedName>
        <fullName evidence="11 12">Unconventional myosin-XVIIIb isoform X1</fullName>
    </submittedName>
</protein>
<gene>
    <name evidence="11 12 13" type="primary">MYO18B</name>
</gene>
<dbReference type="KEGG" id="emc:129341160"/>
<keyword evidence="10" id="KW-1185">Reference proteome</keyword>
<dbReference type="InterPro" id="IPR001609">
    <property type="entry name" value="Myosin_head_motor_dom-like"/>
</dbReference>
<evidence type="ECO:0000313" key="10">
    <source>
        <dbReference type="Proteomes" id="UP001190640"/>
    </source>
</evidence>
<evidence type="ECO:0000256" key="6">
    <source>
        <dbReference type="PROSITE-ProRule" id="PRU00782"/>
    </source>
</evidence>
<keyword evidence="1 6" id="KW-0547">Nucleotide-binding</keyword>
<feature type="domain" description="Myosin motor" evidence="9">
    <location>
        <begin position="407"/>
        <end position="1160"/>
    </location>
</feature>
<feature type="region of interest" description="Disordered" evidence="8">
    <location>
        <begin position="1914"/>
        <end position="1949"/>
    </location>
</feature>
<feature type="binding site" evidence="6">
    <location>
        <begin position="496"/>
        <end position="503"/>
    </location>
    <ligand>
        <name>ATP</name>
        <dbReference type="ChEBI" id="CHEBI:30616"/>
    </ligand>
</feature>
<keyword evidence="3 7" id="KW-0175">Coiled coil</keyword>
<feature type="region of interest" description="Disordered" evidence="8">
    <location>
        <begin position="2297"/>
        <end position="2425"/>
    </location>
</feature>
<keyword evidence="2 6" id="KW-0067">ATP-binding</keyword>
<feature type="compositionally biased region" description="Polar residues" evidence="8">
    <location>
        <begin position="2334"/>
        <end position="2345"/>
    </location>
</feature>
<dbReference type="SUPFAM" id="SSF52540">
    <property type="entry name" value="P-loop containing nucleoside triphosphate hydrolases"/>
    <property type="match status" value="1"/>
</dbReference>
<dbReference type="Gene3D" id="6.20.240.20">
    <property type="match status" value="1"/>
</dbReference>
<accession>A0AA97KBW3</accession>
<feature type="compositionally biased region" description="Polar residues" evidence="8">
    <location>
        <begin position="1924"/>
        <end position="1949"/>
    </location>
</feature>
<keyword evidence="5 6" id="KW-0505">Motor protein</keyword>
<dbReference type="PANTHER" id="PTHR45615:SF8">
    <property type="entry name" value="UNCONVENTIONAL MYOSIN-XVIIIB"/>
    <property type="match status" value="1"/>
</dbReference>
<dbReference type="PANTHER" id="PTHR45615">
    <property type="entry name" value="MYOSIN HEAVY CHAIN, NON-MUSCLE"/>
    <property type="match status" value="1"/>
</dbReference>
<dbReference type="PROSITE" id="PS51456">
    <property type="entry name" value="MYOSIN_MOTOR"/>
    <property type="match status" value="1"/>
</dbReference>
<evidence type="ECO:0000256" key="5">
    <source>
        <dbReference type="ARBA" id="ARBA00023175"/>
    </source>
</evidence>
<evidence type="ECO:0000256" key="8">
    <source>
        <dbReference type="SAM" id="MobiDB-lite"/>
    </source>
</evidence>
<keyword evidence="6" id="KW-0009">Actin-binding</keyword>
<feature type="coiled-coil region" evidence="7">
    <location>
        <begin position="1661"/>
        <end position="1779"/>
    </location>
</feature>
<dbReference type="GO" id="GO:0031032">
    <property type="term" value="P:actomyosin structure organization"/>
    <property type="evidence" value="ECO:0007669"/>
    <property type="project" value="TreeGrafter"/>
</dbReference>
<evidence type="ECO:0000256" key="7">
    <source>
        <dbReference type="SAM" id="Coils"/>
    </source>
</evidence>
<feature type="region of interest" description="Disordered" evidence="8">
    <location>
        <begin position="2044"/>
        <end position="2200"/>
    </location>
</feature>
<dbReference type="SMART" id="SM00242">
    <property type="entry name" value="MYSc"/>
    <property type="match status" value="1"/>
</dbReference>
<feature type="region of interest" description="Disordered" evidence="8">
    <location>
        <begin position="94"/>
        <end position="313"/>
    </location>
</feature>
<dbReference type="InterPro" id="IPR036961">
    <property type="entry name" value="Kinesin_motor_dom_sf"/>
</dbReference>
<feature type="coiled-coil region" evidence="7">
    <location>
        <begin position="1224"/>
        <end position="1337"/>
    </location>
</feature>
<dbReference type="Gene3D" id="1.20.58.530">
    <property type="match status" value="1"/>
</dbReference>
<evidence type="ECO:0000313" key="11">
    <source>
        <dbReference type="RefSeq" id="XP_054852142.1"/>
    </source>
</evidence>
<organism evidence="10 13">
    <name type="scientific">Eublepharis macularius</name>
    <name type="common">Leopard gecko</name>
    <name type="synonym">Cyrtodactylus macularius</name>
    <dbReference type="NCBI Taxonomy" id="481883"/>
    <lineage>
        <taxon>Eukaryota</taxon>
        <taxon>Metazoa</taxon>
        <taxon>Chordata</taxon>
        <taxon>Craniata</taxon>
        <taxon>Vertebrata</taxon>
        <taxon>Euteleostomi</taxon>
        <taxon>Lepidosauria</taxon>
        <taxon>Squamata</taxon>
        <taxon>Bifurcata</taxon>
        <taxon>Gekkota</taxon>
        <taxon>Eublepharidae</taxon>
        <taxon>Eublepharinae</taxon>
        <taxon>Eublepharis</taxon>
    </lineage>
</organism>
<evidence type="ECO:0000256" key="2">
    <source>
        <dbReference type="ARBA" id="ARBA00022840"/>
    </source>
</evidence>
<evidence type="ECO:0000259" key="9">
    <source>
        <dbReference type="PROSITE" id="PS51456"/>
    </source>
</evidence>
<dbReference type="GO" id="GO:0051015">
    <property type="term" value="F:actin filament binding"/>
    <property type="evidence" value="ECO:0007669"/>
    <property type="project" value="TreeGrafter"/>
</dbReference>
<evidence type="ECO:0000313" key="12">
    <source>
        <dbReference type="RefSeq" id="XP_054852143.1"/>
    </source>
</evidence>
<feature type="compositionally biased region" description="Low complexity" evidence="8">
    <location>
        <begin position="136"/>
        <end position="145"/>
    </location>
</feature>
<evidence type="ECO:0000256" key="1">
    <source>
        <dbReference type="ARBA" id="ARBA00022741"/>
    </source>
</evidence>
<dbReference type="RefSeq" id="XP_054852143.1">
    <property type="nucleotide sequence ID" value="XM_054996168.1"/>
</dbReference>
<comment type="similarity">
    <text evidence="6">Belongs to the TRAFAC class myosin-kinesin ATPase superfamily. Myosin family.</text>
</comment>
<feature type="compositionally biased region" description="Basic and acidic residues" evidence="8">
    <location>
        <begin position="94"/>
        <end position="105"/>
    </location>
</feature>
<feature type="coiled-coil region" evidence="7">
    <location>
        <begin position="1524"/>
        <end position="1608"/>
    </location>
</feature>
<dbReference type="GeneID" id="129341160"/>
<name>A0AA97KBW3_EUBMA</name>
<dbReference type="CTD" id="84700"/>
<dbReference type="Gene3D" id="1.10.10.820">
    <property type="match status" value="1"/>
</dbReference>
<dbReference type="GO" id="GO:0005737">
    <property type="term" value="C:cytoplasm"/>
    <property type="evidence" value="ECO:0007669"/>
    <property type="project" value="TreeGrafter"/>
</dbReference>